<dbReference type="PANTHER" id="PTHR12611:SF0">
    <property type="entry name" value="PURINE-RICH BINDING PROTEIN-ALPHA, ISOFORM B"/>
    <property type="match status" value="1"/>
</dbReference>
<sequence length="257" mass="28310">MEFNSGGYGGAGCGGNDLELLCKTLQVEHKLFYFNLKENPRSRYLKISEKTSGTRSTVIVPFNGISWFFDNTNYYVTSDDQDISSKEVFYFDIEENRRGRFLKVSGASVSRNRSTIIVPAESTRDEGWCAFRNILEETNEESKLFVLPIQENGTINKGAEEGANQSIHQGHKSKKTSVETDKKQSEVTSCTSSSMMEGQVPKVVPVESSKIPDVALGSSESGHVPILLTSKNTPASKRPSVSPSPAVLKHEFLAKGI</sequence>
<dbReference type="PANTHER" id="PTHR12611">
    <property type="entry name" value="PUR-TRANSCRIPTIONAL ACTIVATOR"/>
    <property type="match status" value="1"/>
</dbReference>
<reference evidence="4 5" key="1">
    <citation type="journal article" date="2017" name="Nat. Commun.">
        <title>Genome assembly with in vitro proximity ligation data and whole-genome triplication in lettuce.</title>
        <authorList>
            <person name="Reyes-Chin-Wo S."/>
            <person name="Wang Z."/>
            <person name="Yang X."/>
            <person name="Kozik A."/>
            <person name="Arikit S."/>
            <person name="Song C."/>
            <person name="Xia L."/>
            <person name="Froenicke L."/>
            <person name="Lavelle D.O."/>
            <person name="Truco M.J."/>
            <person name="Xia R."/>
            <person name="Zhu S."/>
            <person name="Xu C."/>
            <person name="Xu H."/>
            <person name="Xu X."/>
            <person name="Cox K."/>
            <person name="Korf I."/>
            <person name="Meyers B.C."/>
            <person name="Michelmore R.W."/>
        </authorList>
    </citation>
    <scope>NUCLEOTIDE SEQUENCE [LARGE SCALE GENOMIC DNA]</scope>
    <source>
        <strain evidence="5">cv. Salinas</strain>
        <tissue evidence="4">Seedlings</tissue>
    </source>
</reference>
<dbReference type="GO" id="GO:0032422">
    <property type="term" value="F:purine-rich negative regulatory element binding"/>
    <property type="evidence" value="ECO:0000318"/>
    <property type="project" value="GO_Central"/>
</dbReference>
<name>A0A9R1XJN4_LACSA</name>
<dbReference type="InterPro" id="IPR006628">
    <property type="entry name" value="PUR-bd_fam"/>
</dbReference>
<feature type="compositionally biased region" description="Polar residues" evidence="3">
    <location>
        <begin position="186"/>
        <end position="196"/>
    </location>
</feature>
<protein>
    <submittedName>
        <fullName evidence="4">Uncharacterized protein</fullName>
    </submittedName>
</protein>
<evidence type="ECO:0000256" key="1">
    <source>
        <dbReference type="ARBA" id="ARBA00009251"/>
    </source>
</evidence>
<feature type="compositionally biased region" description="Basic and acidic residues" evidence="3">
    <location>
        <begin position="176"/>
        <end position="185"/>
    </location>
</feature>
<dbReference type="Gene3D" id="3.10.450.700">
    <property type="match status" value="2"/>
</dbReference>
<comment type="caution">
    <text evidence="4">The sequence shown here is derived from an EMBL/GenBank/DDBJ whole genome shotgun (WGS) entry which is preliminary data.</text>
</comment>
<organism evidence="4 5">
    <name type="scientific">Lactuca sativa</name>
    <name type="common">Garden lettuce</name>
    <dbReference type="NCBI Taxonomy" id="4236"/>
    <lineage>
        <taxon>Eukaryota</taxon>
        <taxon>Viridiplantae</taxon>
        <taxon>Streptophyta</taxon>
        <taxon>Embryophyta</taxon>
        <taxon>Tracheophyta</taxon>
        <taxon>Spermatophyta</taxon>
        <taxon>Magnoliopsida</taxon>
        <taxon>eudicotyledons</taxon>
        <taxon>Gunneridae</taxon>
        <taxon>Pentapetalae</taxon>
        <taxon>asterids</taxon>
        <taxon>campanulids</taxon>
        <taxon>Asterales</taxon>
        <taxon>Asteraceae</taxon>
        <taxon>Cichorioideae</taxon>
        <taxon>Cichorieae</taxon>
        <taxon>Lactucinae</taxon>
        <taxon>Lactuca</taxon>
    </lineage>
</organism>
<dbReference type="GO" id="GO:0000977">
    <property type="term" value="F:RNA polymerase II transcription regulatory region sequence-specific DNA binding"/>
    <property type="evidence" value="ECO:0000318"/>
    <property type="project" value="GO_Central"/>
</dbReference>
<proteinExistence type="inferred from homology"/>
<dbReference type="Pfam" id="PF04845">
    <property type="entry name" value="PurA"/>
    <property type="match status" value="1"/>
</dbReference>
<accession>A0A9R1XJN4</accession>
<dbReference type="SMART" id="SM00712">
    <property type="entry name" value="PUR"/>
    <property type="match status" value="2"/>
</dbReference>
<feature type="region of interest" description="Disordered" evidence="3">
    <location>
        <begin position="161"/>
        <end position="198"/>
    </location>
</feature>
<evidence type="ECO:0000313" key="5">
    <source>
        <dbReference type="Proteomes" id="UP000235145"/>
    </source>
</evidence>
<dbReference type="AlphaFoldDB" id="A0A9R1XJN4"/>
<keyword evidence="5" id="KW-1185">Reference proteome</keyword>
<dbReference type="EMBL" id="NBSK02000004">
    <property type="protein sequence ID" value="KAJ0210152.1"/>
    <property type="molecule type" value="Genomic_DNA"/>
</dbReference>
<evidence type="ECO:0000256" key="3">
    <source>
        <dbReference type="SAM" id="MobiDB-lite"/>
    </source>
</evidence>
<keyword evidence="2" id="KW-0238">DNA-binding</keyword>
<dbReference type="GO" id="GO:0005634">
    <property type="term" value="C:nucleus"/>
    <property type="evidence" value="ECO:0000318"/>
    <property type="project" value="GO_Central"/>
</dbReference>
<comment type="similarity">
    <text evidence="1">Belongs to the PUR DNA-binding protein family.</text>
</comment>
<evidence type="ECO:0000256" key="2">
    <source>
        <dbReference type="ARBA" id="ARBA00023125"/>
    </source>
</evidence>
<dbReference type="FunFam" id="3.10.450.700:FF:000002">
    <property type="entry name" value="Transcription factor Pur-alpha 1"/>
    <property type="match status" value="1"/>
</dbReference>
<dbReference type="Proteomes" id="UP000235145">
    <property type="component" value="Unassembled WGS sequence"/>
</dbReference>
<evidence type="ECO:0000313" key="4">
    <source>
        <dbReference type="EMBL" id="KAJ0210152.1"/>
    </source>
</evidence>
<gene>
    <name evidence="4" type="ORF">LSAT_V11C400194240</name>
</gene>
<dbReference type="GO" id="GO:0000981">
    <property type="term" value="F:DNA-binding transcription factor activity, RNA polymerase II-specific"/>
    <property type="evidence" value="ECO:0000318"/>
    <property type="project" value="GO_Central"/>
</dbReference>
<dbReference type="GO" id="GO:0006357">
    <property type="term" value="P:regulation of transcription by RNA polymerase II"/>
    <property type="evidence" value="ECO:0000318"/>
    <property type="project" value="GO_Central"/>
</dbReference>